<evidence type="ECO:0000313" key="9">
    <source>
        <dbReference type="Proteomes" id="UP000067626"/>
    </source>
</evidence>
<keyword evidence="1" id="KW-0547">Nucleotide-binding</keyword>
<feature type="compositionally biased region" description="Pro residues" evidence="5">
    <location>
        <begin position="7"/>
        <end position="23"/>
    </location>
</feature>
<dbReference type="PANTHER" id="PTHR18934">
    <property type="entry name" value="ATP-DEPENDENT RNA HELICASE"/>
    <property type="match status" value="1"/>
</dbReference>
<dbReference type="SMART" id="SM00382">
    <property type="entry name" value="AAA"/>
    <property type="match status" value="1"/>
</dbReference>
<feature type="domain" description="Helicase ATP-binding" evidence="6">
    <location>
        <begin position="47"/>
        <end position="210"/>
    </location>
</feature>
<dbReference type="Pfam" id="PF21010">
    <property type="entry name" value="HA2_C"/>
    <property type="match status" value="1"/>
</dbReference>
<dbReference type="EMBL" id="CP012159">
    <property type="protein sequence ID" value="AKT41375.1"/>
    <property type="molecule type" value="Genomic_DNA"/>
</dbReference>
<dbReference type="Pfam" id="PF00270">
    <property type="entry name" value="DEAD"/>
    <property type="match status" value="1"/>
</dbReference>
<evidence type="ECO:0000256" key="2">
    <source>
        <dbReference type="ARBA" id="ARBA00022801"/>
    </source>
</evidence>
<dbReference type="KEGG" id="ccro:CMC5_055750"/>
<dbReference type="SMART" id="SM00490">
    <property type="entry name" value="HELICc"/>
    <property type="match status" value="1"/>
</dbReference>
<dbReference type="PATRIC" id="fig|52.7.peg.6141"/>
<dbReference type="InterPro" id="IPR014001">
    <property type="entry name" value="Helicase_ATP-bd"/>
</dbReference>
<evidence type="ECO:0000256" key="5">
    <source>
        <dbReference type="SAM" id="MobiDB-lite"/>
    </source>
</evidence>
<dbReference type="STRING" id="52.CMC5_055750"/>
<dbReference type="InterPro" id="IPR011709">
    <property type="entry name" value="DEAD-box_helicase_OB_fold"/>
</dbReference>
<dbReference type="Pfam" id="PF07717">
    <property type="entry name" value="OB_NTP_bind"/>
    <property type="match status" value="1"/>
</dbReference>
<dbReference type="FunFam" id="1.20.120.1080:FF:000005">
    <property type="entry name" value="ATP-dependent helicase HrpA"/>
    <property type="match status" value="1"/>
</dbReference>
<dbReference type="InterPro" id="IPR010222">
    <property type="entry name" value="RNA_helicase_HrpA"/>
</dbReference>
<dbReference type="InterPro" id="IPR027417">
    <property type="entry name" value="P-loop_NTPase"/>
</dbReference>
<name>A0A0K1EKH7_CHOCO</name>
<dbReference type="Pfam" id="PF11898">
    <property type="entry name" value="DUF3418"/>
    <property type="match status" value="1"/>
</dbReference>
<dbReference type="Pfam" id="PF00271">
    <property type="entry name" value="Helicase_C"/>
    <property type="match status" value="1"/>
</dbReference>
<dbReference type="PANTHER" id="PTHR18934:SF99">
    <property type="entry name" value="ATP-DEPENDENT RNA HELICASE DHX37-RELATED"/>
    <property type="match status" value="1"/>
</dbReference>
<evidence type="ECO:0000259" key="7">
    <source>
        <dbReference type="PROSITE" id="PS51194"/>
    </source>
</evidence>
<dbReference type="FunFam" id="3.40.50.300:FF:002125">
    <property type="entry name" value="ATP-dependent helicase HrpB"/>
    <property type="match status" value="1"/>
</dbReference>
<dbReference type="PROSITE" id="PS51194">
    <property type="entry name" value="HELICASE_CTER"/>
    <property type="match status" value="1"/>
</dbReference>
<dbReference type="InterPro" id="IPR011545">
    <property type="entry name" value="DEAD/DEAH_box_helicase_dom"/>
</dbReference>
<organism evidence="8 9">
    <name type="scientific">Chondromyces crocatus</name>
    <dbReference type="NCBI Taxonomy" id="52"/>
    <lineage>
        <taxon>Bacteria</taxon>
        <taxon>Pseudomonadati</taxon>
        <taxon>Myxococcota</taxon>
        <taxon>Polyangia</taxon>
        <taxon>Polyangiales</taxon>
        <taxon>Polyangiaceae</taxon>
        <taxon>Chondromyces</taxon>
    </lineage>
</organism>
<dbReference type="RefSeq" id="WP_245677776.1">
    <property type="nucleotide sequence ID" value="NZ_CP012159.1"/>
</dbReference>
<feature type="region of interest" description="Disordered" evidence="5">
    <location>
        <begin position="1"/>
        <end position="33"/>
    </location>
</feature>
<dbReference type="CDD" id="cd18791">
    <property type="entry name" value="SF2_C_RHA"/>
    <property type="match status" value="1"/>
</dbReference>
<evidence type="ECO:0000256" key="1">
    <source>
        <dbReference type="ARBA" id="ARBA00022741"/>
    </source>
</evidence>
<evidence type="ECO:0000256" key="3">
    <source>
        <dbReference type="ARBA" id="ARBA00022806"/>
    </source>
</evidence>
<feature type="domain" description="Helicase C-terminal" evidence="7">
    <location>
        <begin position="229"/>
        <end position="401"/>
    </location>
</feature>
<dbReference type="PROSITE" id="PS51192">
    <property type="entry name" value="HELICASE_ATP_BIND_1"/>
    <property type="match status" value="1"/>
</dbReference>
<dbReference type="SUPFAM" id="SSF52540">
    <property type="entry name" value="P-loop containing nucleoside triphosphate hydrolases"/>
    <property type="match status" value="1"/>
</dbReference>
<evidence type="ECO:0000259" key="6">
    <source>
        <dbReference type="PROSITE" id="PS51192"/>
    </source>
</evidence>
<protein>
    <submittedName>
        <fullName evidence="8">ATP-dependent helicase</fullName>
    </submittedName>
</protein>
<dbReference type="NCBIfam" id="TIGR01967">
    <property type="entry name" value="DEAH_box_HrpA"/>
    <property type="match status" value="1"/>
</dbReference>
<dbReference type="AlphaFoldDB" id="A0A0K1EKH7"/>
<dbReference type="Gene3D" id="1.20.120.1080">
    <property type="match status" value="1"/>
</dbReference>
<dbReference type="InterPro" id="IPR003593">
    <property type="entry name" value="AAA+_ATPase"/>
</dbReference>
<dbReference type="InterPro" id="IPR048333">
    <property type="entry name" value="HA2_WH"/>
</dbReference>
<dbReference type="GO" id="GO:0016787">
    <property type="term" value="F:hydrolase activity"/>
    <property type="evidence" value="ECO:0007669"/>
    <property type="project" value="UniProtKB-KW"/>
</dbReference>
<dbReference type="GO" id="GO:0005524">
    <property type="term" value="F:ATP binding"/>
    <property type="evidence" value="ECO:0007669"/>
    <property type="project" value="UniProtKB-KW"/>
</dbReference>
<dbReference type="Proteomes" id="UP000067626">
    <property type="component" value="Chromosome"/>
</dbReference>
<gene>
    <name evidence="8" type="ORF">CMC5_055750</name>
</gene>
<evidence type="ECO:0000313" key="8">
    <source>
        <dbReference type="EMBL" id="AKT41375.1"/>
    </source>
</evidence>
<evidence type="ECO:0000256" key="4">
    <source>
        <dbReference type="ARBA" id="ARBA00022840"/>
    </source>
</evidence>
<proteinExistence type="predicted"/>
<dbReference type="Gene3D" id="3.40.50.300">
    <property type="entry name" value="P-loop containing nucleotide triphosphate hydrolases"/>
    <property type="match status" value="2"/>
</dbReference>
<keyword evidence="4" id="KW-0067">ATP-binding</keyword>
<dbReference type="InterPro" id="IPR024590">
    <property type="entry name" value="HrpA_C"/>
</dbReference>
<dbReference type="InterPro" id="IPR007502">
    <property type="entry name" value="Helicase-assoc_dom"/>
</dbReference>
<dbReference type="SMART" id="SM00487">
    <property type="entry name" value="DEXDc"/>
    <property type="match status" value="1"/>
</dbReference>
<keyword evidence="9" id="KW-1185">Reference proteome</keyword>
<accession>A0A0K1EKH7</accession>
<sequence>MSCPVKRTPPPPAAPSRKGPPAPVDETRSPVTFPEELPISARVRDIAEAIASHQVVIVAGETGSGKTTQLPKICLAMGRGLDAHIGVTQPRRIAATSVAARVAKELDVELGREVGYKIRFADRTSRSTYVKFMTDGILLAELQGDPLARAYDTIVLDEAHERSLNIDLLLGLMKRLLPKRPDLRVIISSATLETERFAAFYGNAPVIHVSGRTFPVEVFHRPPRDGEGELSEHVANAVEEITSLDPREDMLIFLPGEREIHEVEGELASRNLRHTVVLPLYGRLSQADQQRVFQSLPERRIVLATNVAETSLTIPGIVYVVDAGLARVNRYSARTGVTQLQIEPISRASADQRKGRAGRVQSGCCFRLYEEQDYLSRSAYTDPEILRVGLAGAILSMKSMGLGAIEEFPFLDPPPRKAVEEGYRVLEELGALDAKGDLTDIGKKLSRLPLDPRIGRMILAGAEENALREILILAAALGAQDPRERPLAAQKQADDAHRKFRDEASDFAGLLKLWHFYQDAQERMTRGQLRKLCRDNFLSHLRLREWSDVHRQLSEIARDMGLRPGTQAASDEAIHRAILPGLLSRIGMWQPEKRVYAGARQTRFVLHPSSGLSRKPPAWMVAAELVETSQLFARMAARIDPVWLEPAAGALCKRSHGDPHWEQRPAQVMAKEQVSLYGLPIVRDRRVHFGPIDPVASRRVFLLHALVRQEYAGRGAYQDHNQGVMEEARRLRDKARRSDLLADEDTLLRFFDARVPEGIYSGKTFEAWRKEAEEKDPRVLHLSLADLLLDEAAELTAESFPDTLELYGASLPLTYRFEPGEDDDGVTVTLPLALLPQVDPAVLEWTIQGWHEEKVTLLLESLPKALRRELGPAREVGRELAAAHPPFKGPMLATLGRAIQDRTGIRVPPDAWDLADLPAHYRFHFRLVDAADKVVGEGRDFRELKERFGSRAREAWGRATAEGFPKEGLTSWSFDALPERIPMNVGGVKLWGYPAVVDTGSAVSLRVTPSRELADEATRSGLRRLLLLGLGSTAAKLEQQLPGGLDKGLLAERVALRASPLARESPHLGPRAQLARRALDEAFKLDASETFPRTRADFQARLAEGRAGIGAALPRLGRLAQEIAAELDKAEGALRSLSARPIARSVLDDVRAQLAHLLPPGMFLSTPTERLVHLPRYLRAIQVRLERLPNGPQKDQSKAEQVLPFWNNWLKHREGLRARGVPPEDLEAFRWMIEELRVSAFAPELKTAVPVSPQRITEQWRALTG</sequence>
<keyword evidence="2" id="KW-0378">Hydrolase</keyword>
<dbReference type="SMART" id="SM00847">
    <property type="entry name" value="HA2"/>
    <property type="match status" value="1"/>
</dbReference>
<dbReference type="GO" id="GO:0003723">
    <property type="term" value="F:RNA binding"/>
    <property type="evidence" value="ECO:0007669"/>
    <property type="project" value="TreeGrafter"/>
</dbReference>
<keyword evidence="3 8" id="KW-0347">Helicase</keyword>
<dbReference type="GO" id="GO:0003724">
    <property type="term" value="F:RNA helicase activity"/>
    <property type="evidence" value="ECO:0007669"/>
    <property type="project" value="InterPro"/>
</dbReference>
<reference evidence="8 9" key="1">
    <citation type="submission" date="2015-07" db="EMBL/GenBank/DDBJ databases">
        <title>Genome analysis of myxobacterium Chondromyces crocatus Cm c5 reveals a high potential for natural compound synthesis and the genetic basis for the loss of fruiting body formation.</title>
        <authorList>
            <person name="Zaburannyi N."/>
            <person name="Bunk B."/>
            <person name="Maier J."/>
            <person name="Overmann J."/>
            <person name="Mueller R."/>
        </authorList>
    </citation>
    <scope>NUCLEOTIDE SEQUENCE [LARGE SCALE GENOMIC DNA]</scope>
    <source>
        <strain evidence="8 9">Cm c5</strain>
    </source>
</reference>
<dbReference type="InterPro" id="IPR001650">
    <property type="entry name" value="Helicase_C-like"/>
</dbReference>
<dbReference type="Pfam" id="PF04408">
    <property type="entry name" value="WHD_HA2"/>
    <property type="match status" value="1"/>
</dbReference>